<sequence length="57" mass="6505">MTNSTDFDKIKSDKNEMILQFEAARIKAENEGTITYKPIKFRSSHEPLYGVLIGKEA</sequence>
<gene>
    <name evidence="1" type="ORF">VR20_060</name>
</gene>
<organism evidence="1 2">
    <name type="scientific">Escherichia phage vB_EcoM_VR20</name>
    <dbReference type="NCBI Taxonomy" id="1567027"/>
    <lineage>
        <taxon>Viruses</taxon>
        <taxon>Duplodnaviria</taxon>
        <taxon>Heunggongvirae</taxon>
        <taxon>Uroviricota</taxon>
        <taxon>Caudoviricetes</taxon>
        <taxon>Pantevenvirales</taxon>
        <taxon>Straboviridae</taxon>
        <taxon>Tevenvirinae</taxon>
        <taxon>Gaprivervirus</taxon>
        <taxon>Gaprivervirus vr20</taxon>
    </lineage>
</organism>
<accession>A0A0A7HBZ5</accession>
<dbReference type="OrthoDB" id="25852at10239"/>
<dbReference type="RefSeq" id="YP_009207239.1">
    <property type="nucleotide sequence ID" value="NC_028894.1"/>
</dbReference>
<dbReference type="Pfam" id="PF17588">
    <property type="entry name" value="DUF5486"/>
    <property type="match status" value="1"/>
</dbReference>
<evidence type="ECO:0000313" key="2">
    <source>
        <dbReference type="Proteomes" id="UP000030716"/>
    </source>
</evidence>
<dbReference type="EMBL" id="KP007360">
    <property type="protein sequence ID" value="AIZ02118.1"/>
    <property type="molecule type" value="Genomic_DNA"/>
</dbReference>
<dbReference type="KEGG" id="vg:26633738"/>
<name>A0A0A7HBZ5_9CAUD</name>
<evidence type="ECO:0000313" key="1">
    <source>
        <dbReference type="EMBL" id="AIZ02118.1"/>
    </source>
</evidence>
<dbReference type="Proteomes" id="UP000030716">
    <property type="component" value="Segment"/>
</dbReference>
<dbReference type="GeneID" id="26633738"/>
<dbReference type="InterPro" id="IPR035136">
    <property type="entry name" value="DUF5486"/>
</dbReference>
<reference evidence="1 2" key="1">
    <citation type="submission" date="2014-10" db="EMBL/GenBank/DDBJ databases">
        <title>VR bacteriophages - a small but diverse group of low-temperature viruses.</title>
        <authorList>
            <person name="Kaliniene L."/>
            <person name="Meskys R."/>
            <person name="Simoliunas E."/>
            <person name="Zajanckauskaite A."/>
            <person name="Truncaite L."/>
        </authorList>
    </citation>
    <scope>NUCLEOTIDE SEQUENCE [LARGE SCALE GENOMIC DNA]</scope>
</reference>
<keyword evidence="2" id="KW-1185">Reference proteome</keyword>
<protein>
    <submittedName>
        <fullName evidence="1">Uncharacterized protein</fullName>
    </submittedName>
</protein>
<proteinExistence type="predicted"/>